<feature type="transmembrane region" description="Helical" evidence="1">
    <location>
        <begin position="505"/>
        <end position="538"/>
    </location>
</feature>
<dbReference type="Pfam" id="PF10060">
    <property type="entry name" value="DUF2298"/>
    <property type="match status" value="1"/>
</dbReference>
<organism evidence="2 3">
    <name type="scientific">Halapricum desulfuricans</name>
    <dbReference type="NCBI Taxonomy" id="2841257"/>
    <lineage>
        <taxon>Archaea</taxon>
        <taxon>Methanobacteriati</taxon>
        <taxon>Methanobacteriota</taxon>
        <taxon>Stenosarchaea group</taxon>
        <taxon>Halobacteria</taxon>
        <taxon>Halobacteriales</taxon>
        <taxon>Haloarculaceae</taxon>
        <taxon>Halapricum</taxon>
    </lineage>
</organism>
<reference evidence="2 3" key="1">
    <citation type="submission" date="2020-11" db="EMBL/GenBank/DDBJ databases">
        <title>Carbohydrate-dependent, anaerobic sulfur respiration: A novel catabolism in halophilic archaea.</title>
        <authorList>
            <person name="Sorokin D.Y."/>
            <person name="Messina E."/>
            <person name="Smedile F."/>
            <person name="La Cono V."/>
            <person name="Hallsworth J.E."/>
            <person name="Yakimov M.M."/>
        </authorList>
    </citation>
    <scope>NUCLEOTIDE SEQUENCE [LARGE SCALE GENOMIC DNA]</scope>
    <source>
        <strain evidence="2 3">HSR-Est</strain>
    </source>
</reference>
<feature type="transmembrane region" description="Helical" evidence="1">
    <location>
        <begin position="250"/>
        <end position="271"/>
    </location>
</feature>
<proteinExistence type="predicted"/>
<evidence type="ECO:0000313" key="3">
    <source>
        <dbReference type="Proteomes" id="UP000663292"/>
    </source>
</evidence>
<dbReference type="Proteomes" id="UP000663292">
    <property type="component" value="Chromosome"/>
</dbReference>
<keyword evidence="1" id="KW-0812">Transmembrane</keyword>
<name>A0A897NRL2_9EURY</name>
<dbReference type="InterPro" id="IPR018746">
    <property type="entry name" value="DUF2298"/>
</dbReference>
<dbReference type="AlphaFoldDB" id="A0A897NRL2"/>
<dbReference type="PANTHER" id="PTHR10790">
    <property type="entry name" value="TPR-DOMAIN CONTAINING PROTEIN"/>
    <property type="match status" value="1"/>
</dbReference>
<evidence type="ECO:0000313" key="2">
    <source>
        <dbReference type="EMBL" id="QSG15452.1"/>
    </source>
</evidence>
<accession>A0A897NRL2</accession>
<feature type="transmembrane region" description="Helical" evidence="1">
    <location>
        <begin position="52"/>
        <end position="70"/>
    </location>
</feature>
<feature type="transmembrane region" description="Helical" evidence="1">
    <location>
        <begin position="77"/>
        <end position="98"/>
    </location>
</feature>
<feature type="transmembrane region" description="Helical" evidence="1">
    <location>
        <begin position="104"/>
        <end position="122"/>
    </location>
</feature>
<feature type="transmembrane region" description="Helical" evidence="1">
    <location>
        <begin position="476"/>
        <end position="493"/>
    </location>
</feature>
<feature type="transmembrane region" description="Helical" evidence="1">
    <location>
        <begin position="710"/>
        <end position="732"/>
    </location>
</feature>
<dbReference type="EMBL" id="CP064791">
    <property type="protein sequence ID" value="QSG15452.1"/>
    <property type="molecule type" value="Genomic_DNA"/>
</dbReference>
<feature type="transmembrane region" description="Helical" evidence="1">
    <location>
        <begin position="353"/>
        <end position="386"/>
    </location>
</feature>
<keyword evidence="1" id="KW-0472">Membrane</keyword>
<feature type="transmembrane region" description="Helical" evidence="1">
    <location>
        <begin position="596"/>
        <end position="616"/>
    </location>
</feature>
<feature type="transmembrane region" description="Helical" evidence="1">
    <location>
        <begin position="219"/>
        <end position="238"/>
    </location>
</feature>
<evidence type="ECO:0000256" key="1">
    <source>
        <dbReference type="SAM" id="Phobius"/>
    </source>
</evidence>
<gene>
    <name evidence="2" type="ORF">HSEST_1933</name>
</gene>
<protein>
    <submittedName>
        <fullName evidence="2">Oligosaccharyl transferase, PMT/STT3 family</fullName>
    </submittedName>
</protein>
<keyword evidence="1" id="KW-1133">Transmembrane helix</keyword>
<feature type="transmembrane region" description="Helical" evidence="1">
    <location>
        <begin position="671"/>
        <end position="689"/>
    </location>
</feature>
<keyword evidence="2" id="KW-0808">Transferase</keyword>
<feature type="transmembrane region" description="Helical" evidence="1">
    <location>
        <begin position="187"/>
        <end position="207"/>
    </location>
</feature>
<dbReference type="GO" id="GO:0016740">
    <property type="term" value="F:transferase activity"/>
    <property type="evidence" value="ECO:0007669"/>
    <property type="project" value="UniProtKB-KW"/>
</dbReference>
<sequence length="885" mass="94671">MDDSQSLLPGSPFVVVMEYGLVALWLVTYLLLLYLGQPLAHALLPDMEDRGASLALPLALAVVWLVVFVLGRVSIQLGLWTGLLVLAGLSAFAIYRGFEVDHDAYARTALVFAVAFLFLVAIRAVDPAASPGGGEKFLDMSLLQSSLRGSTIPPEDAWFAGEHVRYYYGGHLLASLLARLTGTTGRFAYNLALSGYYAMLVTAAYGLAGSVAAHRGFSYRRAGIGAAFFVGFASNLLTPLRFGAALLDAVAARIGPLGTVPSALAGVWEAFAGLLLPLPRGYGIGSSLSEFHYWSASRVLEGAITEFPLFAWYNGDLHAHMMSTPFLLAVAAVLFQVFVAGADRSRRRTLGTIFGVVPALGAVVAVVNSWSFPAVGGLSVLALALAPDRPMAVLFDREQPILNVRSSAGRSASSTGRPVSSTDRLWTEARTLAVATVAGVAVLAIAWLLSAPYWLWVASATGSPGVLPHRSTLAELLVAHGAFLLLFWVYLYRHARPSLSSRPVFFALVALTLAVTTEIGIAAVGLFVPLILIGWALLRDERPSDETATTTDRDPLSKLGFETVLLIAAAGLIVLVEFLYLQDGAIPGRFNTVFKVYAQAWVLASVAAGVVLVRLLADHRPALGLSGRQWRRAFQIVAAGLVGVLSLYGLLVLAGHFGLSDSGSVPIEPLSVLPGWLVFASFLLGLAVLGRIGMRAAPTLVPSDRDASCAGARLAVGLVVVAAAFGGGIWLIDAANEDVDPTMDALAFVESDHPAEDESIYWLDEEVKGQPNMVSYPGQQYRWDNAPASLTGVPTVVGKPPEAVYRGSDVYDRRVEDVETIFTGQPAQQRRLLAEYDVELIYVGSNERVHYRPITVDQLDAVHVEKQWQAVTIYRVDQSALTTGT</sequence>
<keyword evidence="3" id="KW-1185">Reference proteome</keyword>
<feature type="transmembrane region" description="Helical" evidence="1">
    <location>
        <begin position="559"/>
        <end position="581"/>
    </location>
</feature>
<feature type="transmembrane region" description="Helical" evidence="1">
    <location>
        <begin position="317"/>
        <end position="341"/>
    </location>
</feature>
<feature type="transmembrane region" description="Helical" evidence="1">
    <location>
        <begin position="432"/>
        <end position="455"/>
    </location>
</feature>
<dbReference type="PANTHER" id="PTHR10790:SF51">
    <property type="entry name" value="TETRATRICOPEPTIDE REPEAT PROTEIN"/>
    <property type="match status" value="1"/>
</dbReference>
<feature type="transmembrane region" description="Helical" evidence="1">
    <location>
        <begin position="12"/>
        <end position="32"/>
    </location>
</feature>
<feature type="transmembrane region" description="Helical" evidence="1">
    <location>
        <begin position="636"/>
        <end position="659"/>
    </location>
</feature>
<dbReference type="NCBIfam" id="TIGR03662">
    <property type="entry name" value="Chlor_Arch_YYY"/>
    <property type="match status" value="1"/>
</dbReference>